<protein>
    <submittedName>
        <fullName evidence="1">Uncharacterized protein</fullName>
    </submittedName>
</protein>
<reference evidence="2" key="1">
    <citation type="journal article" date="2022" name="Mol. Ecol. Resour.">
        <title>The genomes of chicory, endive, great burdock and yacon provide insights into Asteraceae palaeo-polyploidization history and plant inulin production.</title>
        <authorList>
            <person name="Fan W."/>
            <person name="Wang S."/>
            <person name="Wang H."/>
            <person name="Wang A."/>
            <person name="Jiang F."/>
            <person name="Liu H."/>
            <person name="Zhao H."/>
            <person name="Xu D."/>
            <person name="Zhang Y."/>
        </authorList>
    </citation>
    <scope>NUCLEOTIDE SEQUENCE [LARGE SCALE GENOMIC DNA]</scope>
    <source>
        <strain evidence="2">cv. Niubang</strain>
    </source>
</reference>
<organism evidence="1 2">
    <name type="scientific">Arctium lappa</name>
    <name type="common">Greater burdock</name>
    <name type="synonym">Lappa major</name>
    <dbReference type="NCBI Taxonomy" id="4217"/>
    <lineage>
        <taxon>Eukaryota</taxon>
        <taxon>Viridiplantae</taxon>
        <taxon>Streptophyta</taxon>
        <taxon>Embryophyta</taxon>
        <taxon>Tracheophyta</taxon>
        <taxon>Spermatophyta</taxon>
        <taxon>Magnoliopsida</taxon>
        <taxon>eudicotyledons</taxon>
        <taxon>Gunneridae</taxon>
        <taxon>Pentapetalae</taxon>
        <taxon>asterids</taxon>
        <taxon>campanulids</taxon>
        <taxon>Asterales</taxon>
        <taxon>Asteraceae</taxon>
        <taxon>Carduoideae</taxon>
        <taxon>Cardueae</taxon>
        <taxon>Arctiinae</taxon>
        <taxon>Arctium</taxon>
    </lineage>
</organism>
<evidence type="ECO:0000313" key="1">
    <source>
        <dbReference type="EMBL" id="KAI3757427.1"/>
    </source>
</evidence>
<gene>
    <name evidence="1" type="ORF">L6452_04964</name>
</gene>
<reference evidence="1 2" key="2">
    <citation type="journal article" date="2022" name="Mol. Ecol. Resour.">
        <title>The genomes of chicory, endive, great burdock and yacon provide insights into Asteraceae paleo-polyploidization history and plant inulin production.</title>
        <authorList>
            <person name="Fan W."/>
            <person name="Wang S."/>
            <person name="Wang H."/>
            <person name="Wang A."/>
            <person name="Jiang F."/>
            <person name="Liu H."/>
            <person name="Zhao H."/>
            <person name="Xu D."/>
            <person name="Zhang Y."/>
        </authorList>
    </citation>
    <scope>NUCLEOTIDE SEQUENCE [LARGE SCALE GENOMIC DNA]</scope>
    <source>
        <strain evidence="2">cv. Niubang</strain>
    </source>
</reference>
<name>A0ACB9EF42_ARCLA</name>
<comment type="caution">
    <text evidence="1">The sequence shown here is derived from an EMBL/GenBank/DDBJ whole genome shotgun (WGS) entry which is preliminary data.</text>
</comment>
<keyword evidence="2" id="KW-1185">Reference proteome</keyword>
<accession>A0ACB9EF42</accession>
<evidence type="ECO:0000313" key="2">
    <source>
        <dbReference type="Proteomes" id="UP001055879"/>
    </source>
</evidence>
<proteinExistence type="predicted"/>
<dbReference type="EMBL" id="CM042048">
    <property type="protein sequence ID" value="KAI3757427.1"/>
    <property type="molecule type" value="Genomic_DNA"/>
</dbReference>
<sequence>MEIDGGNGDGEPSKAAACVGFETSDAVKLKQGLENKGDHLSDHVLGSKQGEEFVGPRNTLGHKEKEERLKDFQGGLGNTQPNSVEDSIQEIEGPRGESGCVDQEGTSTSRKGNHGV</sequence>
<dbReference type="Proteomes" id="UP001055879">
    <property type="component" value="Linkage Group LG02"/>
</dbReference>